<dbReference type="InterPro" id="IPR013094">
    <property type="entry name" value="AB_hydrolase_3"/>
</dbReference>
<dbReference type="OrthoDB" id="3209779at2"/>
<evidence type="ECO:0000256" key="2">
    <source>
        <dbReference type="SAM" id="MobiDB-lite"/>
    </source>
</evidence>
<dbReference type="InterPro" id="IPR029058">
    <property type="entry name" value="AB_hydrolase_fold"/>
</dbReference>
<comment type="caution">
    <text evidence="4">The sequence shown here is derived from an EMBL/GenBank/DDBJ whole genome shotgun (WGS) entry which is preliminary data.</text>
</comment>
<keyword evidence="1 4" id="KW-0378">Hydrolase</keyword>
<reference evidence="4 5" key="1">
    <citation type="submission" date="2018-09" db="EMBL/GenBank/DDBJ databases">
        <title>YIM 75507 draft genome.</title>
        <authorList>
            <person name="Tang S."/>
            <person name="Feng Y."/>
        </authorList>
    </citation>
    <scope>NUCLEOTIDE SEQUENCE [LARGE SCALE GENOMIC DNA]</scope>
    <source>
        <strain evidence="4 5">YIM 75507</strain>
    </source>
</reference>
<dbReference type="AlphaFoldDB" id="A0A3A4AD73"/>
<evidence type="ECO:0000313" key="4">
    <source>
        <dbReference type="EMBL" id="RJL27276.1"/>
    </source>
</evidence>
<name>A0A3A4AD73_9ACTN</name>
<dbReference type="GO" id="GO:0016787">
    <property type="term" value="F:hydrolase activity"/>
    <property type="evidence" value="ECO:0007669"/>
    <property type="project" value="UniProtKB-KW"/>
</dbReference>
<gene>
    <name evidence="4" type="ORF">D5H75_25850</name>
</gene>
<feature type="compositionally biased region" description="Basic and acidic residues" evidence="2">
    <location>
        <begin position="25"/>
        <end position="34"/>
    </location>
</feature>
<evidence type="ECO:0000256" key="1">
    <source>
        <dbReference type="ARBA" id="ARBA00022801"/>
    </source>
</evidence>
<proteinExistence type="predicted"/>
<dbReference type="Proteomes" id="UP000265768">
    <property type="component" value="Unassembled WGS sequence"/>
</dbReference>
<organism evidence="4 5">
    <name type="scientific">Bailinhaonella thermotolerans</name>
    <dbReference type="NCBI Taxonomy" id="1070861"/>
    <lineage>
        <taxon>Bacteria</taxon>
        <taxon>Bacillati</taxon>
        <taxon>Actinomycetota</taxon>
        <taxon>Actinomycetes</taxon>
        <taxon>Streptosporangiales</taxon>
        <taxon>Streptosporangiaceae</taxon>
        <taxon>Bailinhaonella</taxon>
    </lineage>
</organism>
<evidence type="ECO:0000313" key="5">
    <source>
        <dbReference type="Proteomes" id="UP000265768"/>
    </source>
</evidence>
<sequence>MPILDVGDIAAIRALNTATPMPVHPADRDVRTSERTVPGPEGAPEVGMRVYRPGEDLVNRPAVVYFHPGLTFGTLEMDHARCMRFASGAGCVVASVDYRLAPEHPYPAGVEDCYAALCWVAANAKELGADPGRIAVAGCSTGATLAAAVALMARDRGGPELAFQLLIQPAVDDRLDTPSMAEFAEPGPCEAGRAGSAHTWRYYLAGAEAGPYAAPARAGSLRGLPPAYVSTAERDCLRDEGIAYALRLMREGVPVELHHFPGTFHAFDLVVRTAAISQRAVEEQIAVLARALAPRRSGR</sequence>
<dbReference type="PANTHER" id="PTHR48081:SF8">
    <property type="entry name" value="ALPHA_BETA HYDROLASE FOLD-3 DOMAIN-CONTAINING PROTEIN-RELATED"/>
    <property type="match status" value="1"/>
</dbReference>
<feature type="region of interest" description="Disordered" evidence="2">
    <location>
        <begin position="22"/>
        <end position="46"/>
    </location>
</feature>
<accession>A0A3A4AD73</accession>
<dbReference type="SUPFAM" id="SSF53474">
    <property type="entry name" value="alpha/beta-Hydrolases"/>
    <property type="match status" value="1"/>
</dbReference>
<keyword evidence="5" id="KW-1185">Reference proteome</keyword>
<dbReference type="EMBL" id="QZEY01000011">
    <property type="protein sequence ID" value="RJL27276.1"/>
    <property type="molecule type" value="Genomic_DNA"/>
</dbReference>
<protein>
    <submittedName>
        <fullName evidence="4">Alpha/beta hydrolase</fullName>
    </submittedName>
</protein>
<dbReference type="InterPro" id="IPR050300">
    <property type="entry name" value="GDXG_lipolytic_enzyme"/>
</dbReference>
<dbReference type="Pfam" id="PF07859">
    <property type="entry name" value="Abhydrolase_3"/>
    <property type="match status" value="1"/>
</dbReference>
<dbReference type="PANTHER" id="PTHR48081">
    <property type="entry name" value="AB HYDROLASE SUPERFAMILY PROTEIN C4A8.06C"/>
    <property type="match status" value="1"/>
</dbReference>
<evidence type="ECO:0000259" key="3">
    <source>
        <dbReference type="Pfam" id="PF07859"/>
    </source>
</evidence>
<dbReference type="Gene3D" id="3.40.50.1820">
    <property type="entry name" value="alpha/beta hydrolase"/>
    <property type="match status" value="1"/>
</dbReference>
<feature type="domain" description="Alpha/beta hydrolase fold-3" evidence="3">
    <location>
        <begin position="63"/>
        <end position="267"/>
    </location>
</feature>